<dbReference type="AlphaFoldDB" id="A0A976M981"/>
<gene>
    <name evidence="3" type="ORF">MACJ_001781</name>
</gene>
<keyword evidence="2" id="KW-0732">Signal</keyword>
<feature type="signal peptide" evidence="2">
    <location>
        <begin position="1"/>
        <end position="20"/>
    </location>
</feature>
<protein>
    <recommendedName>
        <fullName evidence="5">SfiI-subtelomeric related protein family member</fullName>
    </recommendedName>
</protein>
<evidence type="ECO:0000313" key="3">
    <source>
        <dbReference type="EMBL" id="UKJ90846.2"/>
    </source>
</evidence>
<sequence>MESLAILYLLVLGARMAVCGDNGPNSGKCGHNENDAGAKAKFNEYKVKVYSSDGSGNKKIVNENGYEIKPYPYGFYVEFKDEAECVELEVKGSTMWNQGSGNDKVKTLYVDETLSIAIIVLHNRKLIGYGFSDTECSLIGEKDSEDFSESDFEIILNSGSNQNATENDYRKVDYGYGTDYTLNHNVECVEVKHKGTSVWKRGDQDTLYLSYKFDNVWTFVTKSDFAPLEYSKFKFVTVDSNGNNSSDQDDRFTKTGDDDLTLKTTNLKFEEIKYEDNSVWKHSEKSSSKSRPDKILH</sequence>
<name>A0A976M981_THEOR</name>
<organism evidence="3 4">
    <name type="scientific">Theileria orientalis</name>
    <dbReference type="NCBI Taxonomy" id="68886"/>
    <lineage>
        <taxon>Eukaryota</taxon>
        <taxon>Sar</taxon>
        <taxon>Alveolata</taxon>
        <taxon>Apicomplexa</taxon>
        <taxon>Aconoidasida</taxon>
        <taxon>Piroplasmida</taxon>
        <taxon>Theileriidae</taxon>
        <taxon>Theileria</taxon>
    </lineage>
</organism>
<feature type="chain" id="PRO_5037974963" description="SfiI-subtelomeric related protein family member" evidence="2">
    <location>
        <begin position="21"/>
        <end position="297"/>
    </location>
</feature>
<evidence type="ECO:0000313" key="4">
    <source>
        <dbReference type="Proteomes" id="UP000244803"/>
    </source>
</evidence>
<evidence type="ECO:0000256" key="2">
    <source>
        <dbReference type="SAM" id="SignalP"/>
    </source>
</evidence>
<evidence type="ECO:0000256" key="1">
    <source>
        <dbReference type="SAM" id="MobiDB-lite"/>
    </source>
</evidence>
<proteinExistence type="predicted"/>
<dbReference type="InterPro" id="IPR007480">
    <property type="entry name" value="DUF529"/>
</dbReference>
<dbReference type="Proteomes" id="UP000244803">
    <property type="component" value="Chromosome 2"/>
</dbReference>
<reference evidence="3" key="1">
    <citation type="submission" date="2022-07" db="EMBL/GenBank/DDBJ databases">
        <title>Evaluation of T. orientalis genome assembly methods using nanopore sequencing and analysis of variation between genomes.</title>
        <authorList>
            <person name="Yam J."/>
            <person name="Micallef M.L."/>
            <person name="Liu M."/>
            <person name="Djordjevic S.P."/>
            <person name="Bogema D.R."/>
            <person name="Jenkins C."/>
        </authorList>
    </citation>
    <scope>NUCLEOTIDE SEQUENCE</scope>
    <source>
        <strain evidence="3">Fish Creek</strain>
    </source>
</reference>
<accession>A0A976M981</accession>
<dbReference type="EMBL" id="CP056068">
    <property type="protein sequence ID" value="UKJ90846.2"/>
    <property type="molecule type" value="Genomic_DNA"/>
</dbReference>
<feature type="region of interest" description="Disordered" evidence="1">
    <location>
        <begin position="278"/>
        <end position="297"/>
    </location>
</feature>
<evidence type="ECO:0008006" key="5">
    <source>
        <dbReference type="Google" id="ProtNLM"/>
    </source>
</evidence>
<dbReference type="Pfam" id="PF04385">
    <property type="entry name" value="FAINT"/>
    <property type="match status" value="1"/>
</dbReference>